<evidence type="ECO:0000256" key="1">
    <source>
        <dbReference type="ARBA" id="ARBA00005703"/>
    </source>
</evidence>
<protein>
    <recommendedName>
        <fullName evidence="2">DNA/pantothenate metabolism flavoprotein C-terminal domain-containing protein</fullName>
    </recommendedName>
</protein>
<name>A0AAD9JLN8_9ANNE</name>
<dbReference type="PANTHER" id="PTHR12290">
    <property type="entry name" value="CORNICHON-RELATED"/>
    <property type="match status" value="1"/>
</dbReference>
<evidence type="ECO:0000259" key="2">
    <source>
        <dbReference type="Pfam" id="PF04127"/>
    </source>
</evidence>
<feature type="domain" description="DNA/pantothenate metabolism flavoprotein C-terminal" evidence="2">
    <location>
        <begin position="161"/>
        <end position="261"/>
    </location>
</feature>
<dbReference type="Gene3D" id="3.40.50.10300">
    <property type="entry name" value="CoaB-like"/>
    <property type="match status" value="1"/>
</dbReference>
<evidence type="ECO:0000313" key="4">
    <source>
        <dbReference type="Proteomes" id="UP001208570"/>
    </source>
</evidence>
<dbReference type="EMBL" id="JAODUP010000243">
    <property type="protein sequence ID" value="KAK2155292.1"/>
    <property type="molecule type" value="Genomic_DNA"/>
</dbReference>
<dbReference type="GO" id="GO:0015937">
    <property type="term" value="P:coenzyme A biosynthetic process"/>
    <property type="evidence" value="ECO:0007669"/>
    <property type="project" value="UniProtKB-ARBA"/>
</dbReference>
<gene>
    <name evidence="3" type="ORF">LSH36_243g01045</name>
</gene>
<proteinExistence type="inferred from homology"/>
<comment type="similarity">
    <text evidence="1">Belongs to the PPC synthetase family.</text>
</comment>
<dbReference type="AlphaFoldDB" id="A0AAD9JLN8"/>
<keyword evidence="4" id="KW-1185">Reference proteome</keyword>
<sequence length="307" mass="34867">MDLPDCNDFFENSQKPDNFDSVRCAVEDFVKKHIDQDRNIVLVTSGGTTVPLESQTVRFIDNFSIGTRGATSAEYFLSSNYAVIFLHRKGSLKPFQRHFQHINFLDILLASGDDVIVQGDQKSRVHSILSQYDHVKSSELLLLVEFTTLGEYLYNLRAAAQILRSAQKRAMLYLAAAVSDFYIPAGQLPKHKIQSSDGALTISLQLVPKMLRPLVSSWVPNAFVTSFKLETDPLLLVPKAKQALKTYKHQVVIGNLLERRKFEVVIVTQDVERWFHLTEVEQKTGVEIESRLIDILTEMHNQFMEPA</sequence>
<dbReference type="InterPro" id="IPR035929">
    <property type="entry name" value="CoaB-like_sf"/>
</dbReference>
<reference evidence="3" key="1">
    <citation type="journal article" date="2023" name="Mol. Biol. Evol.">
        <title>Third-Generation Sequencing Reveals the Adaptive Role of the Epigenome in Three Deep-Sea Polychaetes.</title>
        <authorList>
            <person name="Perez M."/>
            <person name="Aroh O."/>
            <person name="Sun Y."/>
            <person name="Lan Y."/>
            <person name="Juniper S.K."/>
            <person name="Young C.R."/>
            <person name="Angers B."/>
            <person name="Qian P.Y."/>
        </authorList>
    </citation>
    <scope>NUCLEOTIDE SEQUENCE</scope>
    <source>
        <strain evidence="3">P08H-3</strain>
    </source>
</reference>
<evidence type="ECO:0000313" key="3">
    <source>
        <dbReference type="EMBL" id="KAK2155292.1"/>
    </source>
</evidence>
<dbReference type="Pfam" id="PF04127">
    <property type="entry name" value="DFP"/>
    <property type="match status" value="1"/>
</dbReference>
<dbReference type="Proteomes" id="UP001208570">
    <property type="component" value="Unassembled WGS sequence"/>
</dbReference>
<comment type="caution">
    <text evidence="3">The sequence shown here is derived from an EMBL/GenBank/DDBJ whole genome shotgun (WGS) entry which is preliminary data.</text>
</comment>
<accession>A0AAD9JLN8</accession>
<dbReference type="InterPro" id="IPR007085">
    <property type="entry name" value="DNA/pantothenate-metab_flavo_C"/>
</dbReference>
<organism evidence="3 4">
    <name type="scientific">Paralvinella palmiformis</name>
    <dbReference type="NCBI Taxonomy" id="53620"/>
    <lineage>
        <taxon>Eukaryota</taxon>
        <taxon>Metazoa</taxon>
        <taxon>Spiralia</taxon>
        <taxon>Lophotrochozoa</taxon>
        <taxon>Annelida</taxon>
        <taxon>Polychaeta</taxon>
        <taxon>Sedentaria</taxon>
        <taxon>Canalipalpata</taxon>
        <taxon>Terebellida</taxon>
        <taxon>Terebelliformia</taxon>
        <taxon>Alvinellidae</taxon>
        <taxon>Paralvinella</taxon>
    </lineage>
</organism>
<dbReference type="SUPFAM" id="SSF102645">
    <property type="entry name" value="CoaB-like"/>
    <property type="match status" value="1"/>
</dbReference>
<dbReference type="GO" id="GO:0003824">
    <property type="term" value="F:catalytic activity"/>
    <property type="evidence" value="ECO:0007669"/>
    <property type="project" value="UniProtKB-ARBA"/>
</dbReference>